<organism evidence="9 10">
    <name type="scientific">Aminobacterium colombiense (strain DSM 12261 / ALA-1)</name>
    <dbReference type="NCBI Taxonomy" id="572547"/>
    <lineage>
        <taxon>Bacteria</taxon>
        <taxon>Thermotogati</taxon>
        <taxon>Synergistota</taxon>
        <taxon>Synergistia</taxon>
        <taxon>Synergistales</taxon>
        <taxon>Aminobacteriaceae</taxon>
        <taxon>Aminobacterium</taxon>
    </lineage>
</organism>
<dbReference type="InterPro" id="IPR006680">
    <property type="entry name" value="Amidohydro-rel"/>
</dbReference>
<comment type="catalytic activity">
    <reaction evidence="5 6">
        <text>adenine + H2O + H(+) = hypoxanthine + NH4(+)</text>
        <dbReference type="Rhea" id="RHEA:23688"/>
        <dbReference type="ChEBI" id="CHEBI:15377"/>
        <dbReference type="ChEBI" id="CHEBI:15378"/>
        <dbReference type="ChEBI" id="CHEBI:16708"/>
        <dbReference type="ChEBI" id="CHEBI:17368"/>
        <dbReference type="ChEBI" id="CHEBI:28938"/>
        <dbReference type="EC" id="3.5.4.2"/>
    </reaction>
</comment>
<name>D5EE94_AMICL</name>
<dbReference type="GO" id="GO:0000034">
    <property type="term" value="F:adenine deaminase activity"/>
    <property type="evidence" value="ECO:0007669"/>
    <property type="project" value="UniProtKB-UniRule"/>
</dbReference>
<proteinExistence type="inferred from homology"/>
<evidence type="ECO:0000256" key="3">
    <source>
        <dbReference type="ARBA" id="ARBA00022801"/>
    </source>
</evidence>
<gene>
    <name evidence="6" type="primary">ade</name>
    <name evidence="9" type="ordered locus">Amico_0743</name>
</gene>
<evidence type="ECO:0000313" key="10">
    <source>
        <dbReference type="Proteomes" id="UP000002366"/>
    </source>
</evidence>
<dbReference type="NCBIfam" id="TIGR01178">
    <property type="entry name" value="ade"/>
    <property type="match status" value="1"/>
</dbReference>
<evidence type="ECO:0000256" key="6">
    <source>
        <dbReference type="HAMAP-Rule" id="MF_01518"/>
    </source>
</evidence>
<evidence type="ECO:0000256" key="1">
    <source>
        <dbReference type="ARBA" id="ARBA00006773"/>
    </source>
</evidence>
<reference evidence="9 10" key="1">
    <citation type="journal article" date="2010" name="Stand. Genomic Sci.">
        <title>Complete genome sequence of Aminobacterium colombiense type strain (ALA-1).</title>
        <authorList>
            <person name="Chertkov O."/>
            <person name="Sikorski J."/>
            <person name="Brambilla E."/>
            <person name="Lapidus A."/>
            <person name="Copeland A."/>
            <person name="Glavina Del Rio T."/>
            <person name="Nolan M."/>
            <person name="Lucas S."/>
            <person name="Tice H."/>
            <person name="Cheng J.F."/>
            <person name="Han C."/>
            <person name="Detter J.C."/>
            <person name="Bruce D."/>
            <person name="Tapia R."/>
            <person name="Goodwin L."/>
            <person name="Pitluck S."/>
            <person name="Liolios K."/>
            <person name="Ivanova N."/>
            <person name="Mavromatis K."/>
            <person name="Ovchinnikova G."/>
            <person name="Pati A."/>
            <person name="Chen A."/>
            <person name="Palaniappan K."/>
            <person name="Land M."/>
            <person name="Hauser L."/>
            <person name="Chang Y.J."/>
            <person name="Jeffries C.D."/>
            <person name="Spring S."/>
            <person name="Rohde M."/>
            <person name="Goker M."/>
            <person name="Bristow J."/>
            <person name="Eisen J.A."/>
            <person name="Markowitz V."/>
            <person name="Hugenholtz P."/>
            <person name="Kyrpides N.C."/>
            <person name="Klenk H.P."/>
        </authorList>
    </citation>
    <scope>NUCLEOTIDE SEQUENCE [LARGE SCALE GENOMIC DNA]</scope>
    <source>
        <strain evidence="10">DSM 12261 / ALA-1</strain>
    </source>
</reference>
<accession>D5EE94</accession>
<dbReference type="AlphaFoldDB" id="D5EE94"/>
<comment type="cofactor">
    <cofactor evidence="6">
        <name>Mn(2+)</name>
        <dbReference type="ChEBI" id="CHEBI:29035"/>
    </cofactor>
</comment>
<evidence type="ECO:0000313" key="9">
    <source>
        <dbReference type="EMBL" id="ADE56876.1"/>
    </source>
</evidence>
<dbReference type="Proteomes" id="UP000002366">
    <property type="component" value="Chromosome"/>
</dbReference>
<dbReference type="EC" id="3.5.4.2" evidence="2 6"/>
<dbReference type="PANTHER" id="PTHR11113:SF2">
    <property type="entry name" value="ADENINE DEAMINASE"/>
    <property type="match status" value="1"/>
</dbReference>
<dbReference type="InterPro" id="IPR026912">
    <property type="entry name" value="Adenine_deam_C"/>
</dbReference>
<keyword evidence="3 6" id="KW-0378">Hydrolase</keyword>
<comment type="similarity">
    <text evidence="1 6">Belongs to the metallo-dependent hydrolases superfamily. Adenine deaminase family.</text>
</comment>
<dbReference type="RefSeq" id="WP_013048142.1">
    <property type="nucleotide sequence ID" value="NC_014011.1"/>
</dbReference>
<dbReference type="Gene3D" id="2.30.40.10">
    <property type="entry name" value="Urease, subunit C, domain 1"/>
    <property type="match status" value="1"/>
</dbReference>
<dbReference type="STRING" id="572547.Amico_0743"/>
<feature type="domain" description="Amidohydrolase-related" evidence="7">
    <location>
        <begin position="65"/>
        <end position="346"/>
    </location>
</feature>
<dbReference type="Pfam" id="PF13382">
    <property type="entry name" value="Adenine_deam_C"/>
    <property type="match status" value="1"/>
</dbReference>
<evidence type="ECO:0000256" key="4">
    <source>
        <dbReference type="ARBA" id="ARBA00023211"/>
    </source>
</evidence>
<dbReference type="HAMAP" id="MF_01518">
    <property type="entry name" value="Adenine_deamin"/>
    <property type="match status" value="1"/>
</dbReference>
<dbReference type="HOGENOM" id="CLU_027935_0_0_0"/>
<dbReference type="KEGG" id="aco:Amico_0743"/>
<dbReference type="GO" id="GO:0006146">
    <property type="term" value="P:adenine catabolic process"/>
    <property type="evidence" value="ECO:0007669"/>
    <property type="project" value="InterPro"/>
</dbReference>
<dbReference type="PANTHER" id="PTHR11113">
    <property type="entry name" value="N-ACETYLGLUCOSAMINE-6-PHOSPHATE DEACETYLASE"/>
    <property type="match status" value="1"/>
</dbReference>
<dbReference type="eggNOG" id="COG1001">
    <property type="taxonomic scope" value="Bacteria"/>
</dbReference>
<dbReference type="Pfam" id="PF01979">
    <property type="entry name" value="Amidohydro_1"/>
    <property type="match status" value="1"/>
</dbReference>
<keyword evidence="4 6" id="KW-0464">Manganese</keyword>
<dbReference type="OrthoDB" id="9775607at2"/>
<evidence type="ECO:0000256" key="2">
    <source>
        <dbReference type="ARBA" id="ARBA00012782"/>
    </source>
</evidence>
<sequence>MDIKKMLAIAKGEFPADLVIKNARVANVFTLEYEKKDVALYGGTIAGIGEGYSGKEEVDASGTVLAPGFIEGHCHIESTMLTPAGFAEMVLLRGTTTVMADPHEIANTCGMDGLEFMYRESLNVPLDIFFLAPSCVPASPFETPHEELDAWAIKSSYEQGWCTALGEVMNYPAVINGDEGMWSKLLASWDVVKSGHAPGVTGKELCAYLLSGCSSDHESATRDEGLEKLRRGMWLMIRQGATEHNLAELLPLIIENEARSSRAMFVSDDLTAKHIHTKGHLDGIIRLAVQEGLSPLAALRMVTLSPACYFKLFDRGAIAPGYSADLVLIDSLERCNVIHVWKKGKWTVRNGEVLNTPFERDKCYPTAVKALYIPSREELSIRSSRDKKIRVVGLIKGQVVTEHCIETPTVRRAEVIADSERDLAKIVVVDKNSGSKRFFSGFVKGLGLNKGALASSVAHDAHNFIAAGMDDSSIVSALNELRRLGGGLVVAFEDQVMASLSLPVGGLMCDGNALDVIQAIEEVEKAARDLGTPMTHPFMAMSFLSLSVIPELKITDQGYVDLNRGGLMSFFVDDEDN</sequence>
<dbReference type="CDD" id="cd01295">
    <property type="entry name" value="AdeC"/>
    <property type="match status" value="1"/>
</dbReference>
<dbReference type="Gene3D" id="3.20.20.140">
    <property type="entry name" value="Metal-dependent hydrolases"/>
    <property type="match status" value="1"/>
</dbReference>
<dbReference type="InterPro" id="IPR032466">
    <property type="entry name" value="Metal_Hydrolase"/>
</dbReference>
<evidence type="ECO:0000259" key="7">
    <source>
        <dbReference type="Pfam" id="PF01979"/>
    </source>
</evidence>
<dbReference type="EMBL" id="CP001997">
    <property type="protein sequence ID" value="ADE56876.1"/>
    <property type="molecule type" value="Genomic_DNA"/>
</dbReference>
<protein>
    <recommendedName>
        <fullName evidence="2 6">Adenine deaminase</fullName>
        <shortName evidence="6">Adenase</shortName>
        <shortName evidence="6">Adenine aminase</shortName>
        <ecNumber evidence="2 6">3.5.4.2</ecNumber>
    </recommendedName>
</protein>
<keyword evidence="10" id="KW-1185">Reference proteome</keyword>
<evidence type="ECO:0000259" key="8">
    <source>
        <dbReference type="Pfam" id="PF13382"/>
    </source>
</evidence>
<evidence type="ECO:0000256" key="5">
    <source>
        <dbReference type="ARBA" id="ARBA00047720"/>
    </source>
</evidence>
<dbReference type="InterPro" id="IPR006679">
    <property type="entry name" value="Adenine_deam"/>
</dbReference>
<dbReference type="InterPro" id="IPR011059">
    <property type="entry name" value="Metal-dep_hydrolase_composite"/>
</dbReference>
<dbReference type="SUPFAM" id="SSF51556">
    <property type="entry name" value="Metallo-dependent hydrolases"/>
    <property type="match status" value="1"/>
</dbReference>
<dbReference type="SUPFAM" id="SSF51338">
    <property type="entry name" value="Composite domain of metallo-dependent hydrolases"/>
    <property type="match status" value="1"/>
</dbReference>
<feature type="domain" description="Adenine deaminase C-terminal" evidence="8">
    <location>
        <begin position="398"/>
        <end position="564"/>
    </location>
</feature>